<dbReference type="GO" id="GO:0008270">
    <property type="term" value="F:zinc ion binding"/>
    <property type="evidence" value="ECO:0007669"/>
    <property type="project" value="UniProtKB-KW"/>
</dbReference>
<proteinExistence type="predicted"/>
<name>A0AAV8YA43_9CUCU</name>
<evidence type="ECO:0000313" key="4">
    <source>
        <dbReference type="Proteomes" id="UP001162162"/>
    </source>
</evidence>
<accession>A0AAV8YA43</accession>
<dbReference type="Proteomes" id="UP001162162">
    <property type="component" value="Unassembled WGS sequence"/>
</dbReference>
<keyword evidence="1" id="KW-0862">Zinc</keyword>
<dbReference type="InterPro" id="IPR013087">
    <property type="entry name" value="Znf_C2H2_type"/>
</dbReference>
<keyword evidence="1" id="KW-0863">Zinc-finger</keyword>
<evidence type="ECO:0000259" key="2">
    <source>
        <dbReference type="PROSITE" id="PS50157"/>
    </source>
</evidence>
<keyword evidence="1" id="KW-0479">Metal-binding</keyword>
<dbReference type="AlphaFoldDB" id="A0AAV8YA43"/>
<feature type="domain" description="C2H2-type" evidence="2">
    <location>
        <begin position="388"/>
        <end position="416"/>
    </location>
</feature>
<gene>
    <name evidence="3" type="ORF">NQ318_008474</name>
</gene>
<dbReference type="EMBL" id="JAPWTK010000144">
    <property type="protein sequence ID" value="KAJ8948121.1"/>
    <property type="molecule type" value="Genomic_DNA"/>
</dbReference>
<dbReference type="PROSITE" id="PS50157">
    <property type="entry name" value="ZINC_FINGER_C2H2_2"/>
    <property type="match status" value="1"/>
</dbReference>
<evidence type="ECO:0000256" key="1">
    <source>
        <dbReference type="PROSITE-ProRule" id="PRU00042"/>
    </source>
</evidence>
<keyword evidence="4" id="KW-1185">Reference proteome</keyword>
<protein>
    <recommendedName>
        <fullName evidence="2">C2H2-type domain-containing protein</fullName>
    </recommendedName>
</protein>
<dbReference type="SMART" id="SM00355">
    <property type="entry name" value="ZnF_C2H2"/>
    <property type="match status" value="1"/>
</dbReference>
<reference evidence="3" key="1">
    <citation type="journal article" date="2023" name="Insect Mol. Biol.">
        <title>Genome sequencing provides insights into the evolution of gene families encoding plant cell wall-degrading enzymes in longhorned beetles.</title>
        <authorList>
            <person name="Shin N.R."/>
            <person name="Okamura Y."/>
            <person name="Kirsch R."/>
            <person name="Pauchet Y."/>
        </authorList>
    </citation>
    <scope>NUCLEOTIDE SEQUENCE</scope>
    <source>
        <strain evidence="3">AMC_N1</strain>
    </source>
</reference>
<evidence type="ECO:0000313" key="3">
    <source>
        <dbReference type="EMBL" id="KAJ8948121.1"/>
    </source>
</evidence>
<sequence>MDRVEGKLSKENNTELNSVTLEECFKNIIEGNALELDMNTLNNILRRDLQINFNILKPKVKTILSYMLVHFIKSWPGWQRSNNYMSRLITFENWYAKFKEYLIFKINYLIKNDFEKVSLMLKTSQPFDESILFKIDDGTQTIPVTEKPQAPYSIEVQGLPKMLNSLVFCKAMHDDIIVKEYKINPLEEKLTTKQLINWPHIEVEFASKELRFKRKNVHGFKRYLMFSTEKITFKKAEALIEEIDIINEEISRAAYTLNILKEYCKLYGMVLKKHQALLGLTDEAIQEVETVLEEFVSDITEINMNSIATNTSVVFNIGSCIYARNKSVRSSSPAICFAESVTPKMNILLYDFTAVKGENNVTQFELLKEISDSNDKTLIYSILPIFKYTCTFCNKIYKNQSKILEHLRRTHCTEQPVLCFTCKLELNITKLAENRWRHQCSSSGNRVGN</sequence>
<organism evidence="3 4">
    <name type="scientific">Aromia moschata</name>
    <dbReference type="NCBI Taxonomy" id="1265417"/>
    <lineage>
        <taxon>Eukaryota</taxon>
        <taxon>Metazoa</taxon>
        <taxon>Ecdysozoa</taxon>
        <taxon>Arthropoda</taxon>
        <taxon>Hexapoda</taxon>
        <taxon>Insecta</taxon>
        <taxon>Pterygota</taxon>
        <taxon>Neoptera</taxon>
        <taxon>Endopterygota</taxon>
        <taxon>Coleoptera</taxon>
        <taxon>Polyphaga</taxon>
        <taxon>Cucujiformia</taxon>
        <taxon>Chrysomeloidea</taxon>
        <taxon>Cerambycidae</taxon>
        <taxon>Cerambycinae</taxon>
        <taxon>Callichromatini</taxon>
        <taxon>Aromia</taxon>
    </lineage>
</organism>
<comment type="caution">
    <text evidence="3">The sequence shown here is derived from an EMBL/GenBank/DDBJ whole genome shotgun (WGS) entry which is preliminary data.</text>
</comment>
<dbReference type="PROSITE" id="PS00028">
    <property type="entry name" value="ZINC_FINGER_C2H2_1"/>
    <property type="match status" value="1"/>
</dbReference>